<feature type="region of interest" description="Disordered" evidence="1">
    <location>
        <begin position="137"/>
        <end position="191"/>
    </location>
</feature>
<dbReference type="Proteomes" id="UP000194161">
    <property type="component" value="Chromosome"/>
</dbReference>
<feature type="compositionally biased region" description="Polar residues" evidence="1">
    <location>
        <begin position="137"/>
        <end position="148"/>
    </location>
</feature>
<accession>A0A1W6Z6K4</accession>
<reference evidence="2 3" key="1">
    <citation type="submission" date="2017-05" db="EMBL/GenBank/DDBJ databases">
        <title>Complete and WGS of Bordetella genogroups.</title>
        <authorList>
            <person name="Spilker T."/>
            <person name="LiPuma J."/>
        </authorList>
    </citation>
    <scope>NUCLEOTIDE SEQUENCE [LARGE SCALE GENOMIC DNA]</scope>
    <source>
        <strain evidence="2 3">AU7206</strain>
    </source>
</reference>
<organism evidence="2 3">
    <name type="scientific">Bordetella genomosp. 13</name>
    <dbReference type="NCBI Taxonomy" id="463040"/>
    <lineage>
        <taxon>Bacteria</taxon>
        <taxon>Pseudomonadati</taxon>
        <taxon>Pseudomonadota</taxon>
        <taxon>Betaproteobacteria</taxon>
        <taxon>Burkholderiales</taxon>
        <taxon>Alcaligenaceae</taxon>
        <taxon>Bordetella</taxon>
    </lineage>
</organism>
<dbReference type="EMBL" id="CP021111">
    <property type="protein sequence ID" value="ARP93021.1"/>
    <property type="molecule type" value="Genomic_DNA"/>
</dbReference>
<protein>
    <submittedName>
        <fullName evidence="2">Uncharacterized protein</fullName>
    </submittedName>
</protein>
<dbReference type="OrthoDB" id="9182752at2"/>
<feature type="region of interest" description="Disordered" evidence="1">
    <location>
        <begin position="55"/>
        <end position="81"/>
    </location>
</feature>
<sequence>MSWRVLFATLLLAVGAAAWGGIQLGDWLVAHAPQASPAPGQEEGAASQQPVLDANGRPYVAQPPQPRVDGTLGVPEKPTGSEWTIPTVSLFETVTDPSVQISRTNVTMDEAQQLAANSDVPLPSGGSDVTTLDLQSLGSQGTGVQPTATPIRPAPGVSMNQQPLVGQGPPVTMAQAPQAQPAPPQNNPGNWQDALRRELAQCADRGFFERPTCSWNARNKYCAPNRAWGAIAECPQRP</sequence>
<dbReference type="AlphaFoldDB" id="A0A1W6Z6K4"/>
<keyword evidence="3" id="KW-1185">Reference proteome</keyword>
<evidence type="ECO:0000313" key="2">
    <source>
        <dbReference type="EMBL" id="ARP93021.1"/>
    </source>
</evidence>
<dbReference type="RefSeq" id="WP_086076860.1">
    <property type="nucleotide sequence ID" value="NZ_CP021111.1"/>
</dbReference>
<dbReference type="STRING" id="463040.CAL15_00680"/>
<name>A0A1W6Z6K4_9BORD</name>
<dbReference type="KEGG" id="bgm:CAL15_00680"/>
<evidence type="ECO:0000313" key="3">
    <source>
        <dbReference type="Proteomes" id="UP000194161"/>
    </source>
</evidence>
<evidence type="ECO:0000256" key="1">
    <source>
        <dbReference type="SAM" id="MobiDB-lite"/>
    </source>
</evidence>
<proteinExistence type="predicted"/>
<gene>
    <name evidence="2" type="ORF">CAL15_00680</name>
</gene>